<keyword evidence="3" id="KW-1185">Reference proteome</keyword>
<evidence type="ECO:0000256" key="1">
    <source>
        <dbReference type="SAM" id="MobiDB-lite"/>
    </source>
</evidence>
<organism evidence="3">
    <name type="scientific">Leptosphaeria maculans (strain JN3 / isolate v23.1.3 / race Av1-4-5-6-7-8)</name>
    <name type="common">Blackleg fungus</name>
    <name type="synonym">Phoma lingam</name>
    <dbReference type="NCBI Taxonomy" id="985895"/>
    <lineage>
        <taxon>Eukaryota</taxon>
        <taxon>Fungi</taxon>
        <taxon>Dikarya</taxon>
        <taxon>Ascomycota</taxon>
        <taxon>Pezizomycotina</taxon>
        <taxon>Dothideomycetes</taxon>
        <taxon>Pleosporomycetidae</taxon>
        <taxon>Pleosporales</taxon>
        <taxon>Pleosporineae</taxon>
        <taxon>Leptosphaeriaceae</taxon>
        <taxon>Plenodomus</taxon>
        <taxon>Plenodomus lingam/Leptosphaeria maculans species complex</taxon>
    </lineage>
</organism>
<dbReference type="AlphaFoldDB" id="E4ZPN9"/>
<evidence type="ECO:0000313" key="3">
    <source>
        <dbReference type="Proteomes" id="UP000002668"/>
    </source>
</evidence>
<dbReference type="InParanoid" id="E4ZPN9"/>
<evidence type="ECO:0000313" key="2">
    <source>
        <dbReference type="EMBL" id="CBX93424.1"/>
    </source>
</evidence>
<protein>
    <submittedName>
        <fullName evidence="2">Uncharacterized protein</fullName>
    </submittedName>
</protein>
<feature type="compositionally biased region" description="Polar residues" evidence="1">
    <location>
        <begin position="127"/>
        <end position="141"/>
    </location>
</feature>
<reference evidence="3" key="1">
    <citation type="journal article" date="2011" name="Nat. Commun.">
        <title>Effector diversification within compartments of the Leptosphaeria maculans genome affected by Repeat-Induced Point mutations.</title>
        <authorList>
            <person name="Rouxel T."/>
            <person name="Grandaubert J."/>
            <person name="Hane J.K."/>
            <person name="Hoede C."/>
            <person name="van de Wouw A.P."/>
            <person name="Couloux A."/>
            <person name="Dominguez V."/>
            <person name="Anthouard V."/>
            <person name="Bally P."/>
            <person name="Bourras S."/>
            <person name="Cozijnsen A.J."/>
            <person name="Ciuffetti L.M."/>
            <person name="Degrave A."/>
            <person name="Dilmaghani A."/>
            <person name="Duret L."/>
            <person name="Fudal I."/>
            <person name="Goodwin S.B."/>
            <person name="Gout L."/>
            <person name="Glaser N."/>
            <person name="Linglin J."/>
            <person name="Kema G.H.J."/>
            <person name="Lapalu N."/>
            <person name="Lawrence C.B."/>
            <person name="May K."/>
            <person name="Meyer M."/>
            <person name="Ollivier B."/>
            <person name="Poulain J."/>
            <person name="Schoch C.L."/>
            <person name="Simon A."/>
            <person name="Spatafora J.W."/>
            <person name="Stachowiak A."/>
            <person name="Turgeon B.G."/>
            <person name="Tyler B.M."/>
            <person name="Vincent D."/>
            <person name="Weissenbach J."/>
            <person name="Amselem J."/>
            <person name="Quesneville H."/>
            <person name="Oliver R.P."/>
            <person name="Wincker P."/>
            <person name="Balesdent M.-H."/>
            <person name="Howlett B.J."/>
        </authorList>
    </citation>
    <scope>NUCLEOTIDE SEQUENCE [LARGE SCALE GENOMIC DNA]</scope>
    <source>
        <strain evidence="3">JN3 / isolate v23.1.3 / race Av1-4-5-6-7-8</strain>
    </source>
</reference>
<dbReference type="HOGENOM" id="CLU_1224960_0_0_1"/>
<sequence length="226" mass="25674">MPITGRLSIFRSNASYERYSGVCPHPICESACPTEDAFWEHAISVHGIPPFGPRKRKAYELEESIQLPLVLQVTTAEPRTVFRAPIPVHRFLVPSTYFLFTVSCSPLIVPGKLEHVTSTVDRKWQHGASSAQSTPICQTSTPRDEPSFRSPYAQSPKLHNRFNTLIRKASQLCHMSETEVYMIVRHENNFYVYNKDSNSRVAPEPHEYETVVNVAVTRSETLSERV</sequence>
<proteinExistence type="predicted"/>
<feature type="region of interest" description="Disordered" evidence="1">
    <location>
        <begin position="126"/>
        <end position="155"/>
    </location>
</feature>
<dbReference type="Proteomes" id="UP000002668">
    <property type="component" value="Genome"/>
</dbReference>
<dbReference type="OrthoDB" id="3800817at2759"/>
<name>E4ZPN9_LEPMJ</name>
<dbReference type="VEuPathDB" id="FungiDB:LEMA_P043250.1"/>
<accession>E4ZPN9</accession>
<dbReference type="EMBL" id="FP929105">
    <property type="protein sequence ID" value="CBX93424.1"/>
    <property type="molecule type" value="Genomic_DNA"/>
</dbReference>
<gene>
    <name evidence="2" type="ORF">LEMA_P043250.1</name>
</gene>